<evidence type="ECO:0000256" key="1">
    <source>
        <dbReference type="SAM" id="SignalP"/>
    </source>
</evidence>
<protein>
    <submittedName>
        <fullName evidence="2">Uncharacterized protein LOC121880743</fullName>
    </submittedName>
</protein>
<keyword evidence="3" id="KW-1185">Reference proteome</keyword>
<organism evidence="2 3">
    <name type="scientific">Scomber scombrus</name>
    <name type="common">Atlantic mackerel</name>
    <name type="synonym">Scomber vernalis</name>
    <dbReference type="NCBI Taxonomy" id="13677"/>
    <lineage>
        <taxon>Eukaryota</taxon>
        <taxon>Metazoa</taxon>
        <taxon>Chordata</taxon>
        <taxon>Craniata</taxon>
        <taxon>Vertebrata</taxon>
        <taxon>Euteleostomi</taxon>
        <taxon>Actinopterygii</taxon>
        <taxon>Neopterygii</taxon>
        <taxon>Teleostei</taxon>
        <taxon>Neoteleostei</taxon>
        <taxon>Acanthomorphata</taxon>
        <taxon>Pelagiaria</taxon>
        <taxon>Scombriformes</taxon>
        <taxon>Scombridae</taxon>
        <taxon>Scomber</taxon>
    </lineage>
</organism>
<evidence type="ECO:0000313" key="2">
    <source>
        <dbReference type="EMBL" id="CAK6983842.1"/>
    </source>
</evidence>
<dbReference type="AlphaFoldDB" id="A0AAV1QHL1"/>
<name>A0AAV1QHL1_SCOSC</name>
<evidence type="ECO:0000313" key="3">
    <source>
        <dbReference type="Proteomes" id="UP001314229"/>
    </source>
</evidence>
<keyword evidence="1" id="KW-0732">Signal</keyword>
<feature type="signal peptide" evidence="1">
    <location>
        <begin position="1"/>
        <end position="20"/>
    </location>
</feature>
<comment type="caution">
    <text evidence="2">The sequence shown here is derived from an EMBL/GenBank/DDBJ whole genome shotgun (WGS) entry which is preliminary data.</text>
</comment>
<dbReference type="Proteomes" id="UP001314229">
    <property type="component" value="Unassembled WGS sequence"/>
</dbReference>
<gene>
    <name evidence="2" type="ORF">FSCOSCO3_A023456</name>
</gene>
<sequence length="102" mass="11388">MANLLCITVTLIVLFTGCLAAVDQNRLANLILKIKKPIEKGIHGIYTVAVSVPRDDPYNLPNEYQLTPENIRQINNGDVYNNGRQAFALKLEDNPVMQSCVF</sequence>
<feature type="chain" id="PRO_5043460725" evidence="1">
    <location>
        <begin position="21"/>
        <end position="102"/>
    </location>
</feature>
<proteinExistence type="predicted"/>
<accession>A0AAV1QHL1</accession>
<reference evidence="2 3" key="1">
    <citation type="submission" date="2024-01" db="EMBL/GenBank/DDBJ databases">
        <authorList>
            <person name="Alioto T."/>
            <person name="Alioto T."/>
            <person name="Gomez Garrido J."/>
        </authorList>
    </citation>
    <scope>NUCLEOTIDE SEQUENCE [LARGE SCALE GENOMIC DNA]</scope>
</reference>
<dbReference type="EMBL" id="CAWUFR010001475">
    <property type="protein sequence ID" value="CAK6983842.1"/>
    <property type="molecule type" value="Genomic_DNA"/>
</dbReference>